<accession>A0A7W9SRN5</accession>
<sequence length="816" mass="91800">MPDSRLTIEPTRVILVRETQRILFALRDDTYHLTTEVKVRGHWQPFFTGERPLLLGPQLDLRLTRYTIEGESRLVFNDGLLTVEADPSAPLLHFTLRYPLATPLTLTTPQPTIALWRQATPAAFSLDQGPESIYGSAGIPHNFGFPAAYLWDEGIEAAVFFDMTPMRWMQPDGVARFYDVRVQTKSESGRVGLGLHTHKLTGRTIPAGELVVSFALYQAQRSKPPTGLDALATLVRTFAPLHPQTSAPPSHRWETLAQQTLADLVTPQTLATLTAAWQDAPLALVPAQTALLVHPAQVQPAGSTGELPWDFSTVNNHLTPWLLLARLHGNAGQLKQGLQKVNALPRFYDPKAQLLRHGTLQPLHVGDKEMSWQNFFFSVETYRAAAAVPTEHFNPAVMGRFLMGLRGLQALAQKSDYAFPQWFDPDTKTALPQNDVPVLGVVREPWQGGTYALLQLHGHTITGDKAYLAEAQRALETLFERLSFRVKNALYDRTYSDPSTFPLTELFGNAYGTLAAYQLYEQTRNPRHRRYAHDFLHTLLRLTFWYEDETTPISRELKSTGLFYPHGAAHVATPWETVEAHLAIAGALRQAPQHPLTELLLRLSNLNRVNAFDFFPACWSERVRAHDPRPRSARELHFPIEPFYSLEGTGGHQGPTAAYMASLSLWNHWLYDALAEADDPTVLVLNLASFDGYEEALTGVERQFIVYNPAPRRRTIRLRHKHIPKGCAWPESQTLTLHAGQHQRVVLRRPDRGVQQQLLSQQRSAQSALAYAYQRLQEGAQRDAVPRTQTFTDALAAYHEGRIADALTLMRPLLPR</sequence>
<proteinExistence type="predicted"/>
<dbReference type="EMBL" id="JACHGW010000003">
    <property type="protein sequence ID" value="MBB6051456.1"/>
    <property type="molecule type" value="Genomic_DNA"/>
</dbReference>
<keyword evidence="2" id="KW-1185">Reference proteome</keyword>
<protein>
    <submittedName>
        <fullName evidence="1">Uncharacterized protein</fullName>
    </submittedName>
</protein>
<dbReference type="RefSeq" id="WP_184198448.1">
    <property type="nucleotide sequence ID" value="NZ_JACHGW010000003.1"/>
</dbReference>
<name>A0A7W9SRN5_ARMRO</name>
<dbReference type="InterPro" id="IPR008928">
    <property type="entry name" value="6-hairpin_glycosidase_sf"/>
</dbReference>
<dbReference type="Proteomes" id="UP000520814">
    <property type="component" value="Unassembled WGS sequence"/>
</dbReference>
<reference evidence="1 2" key="1">
    <citation type="submission" date="2020-08" db="EMBL/GenBank/DDBJ databases">
        <title>Genomic Encyclopedia of Type Strains, Phase IV (KMG-IV): sequencing the most valuable type-strain genomes for metagenomic binning, comparative biology and taxonomic classification.</title>
        <authorList>
            <person name="Goeker M."/>
        </authorList>
    </citation>
    <scope>NUCLEOTIDE SEQUENCE [LARGE SCALE GENOMIC DNA]</scope>
    <source>
        <strain evidence="1 2">DSM 23562</strain>
    </source>
</reference>
<comment type="caution">
    <text evidence="1">The sequence shown here is derived from an EMBL/GenBank/DDBJ whole genome shotgun (WGS) entry which is preliminary data.</text>
</comment>
<dbReference type="AlphaFoldDB" id="A0A7W9SRN5"/>
<dbReference type="GO" id="GO:0005975">
    <property type="term" value="P:carbohydrate metabolic process"/>
    <property type="evidence" value="ECO:0007669"/>
    <property type="project" value="InterPro"/>
</dbReference>
<evidence type="ECO:0000313" key="2">
    <source>
        <dbReference type="Proteomes" id="UP000520814"/>
    </source>
</evidence>
<dbReference type="SUPFAM" id="SSF48208">
    <property type="entry name" value="Six-hairpin glycosidases"/>
    <property type="match status" value="1"/>
</dbReference>
<evidence type="ECO:0000313" key="1">
    <source>
        <dbReference type="EMBL" id="MBB6051456.1"/>
    </source>
</evidence>
<organism evidence="1 2">
    <name type="scientific">Armatimonas rosea</name>
    <dbReference type="NCBI Taxonomy" id="685828"/>
    <lineage>
        <taxon>Bacteria</taxon>
        <taxon>Bacillati</taxon>
        <taxon>Armatimonadota</taxon>
        <taxon>Armatimonadia</taxon>
        <taxon>Armatimonadales</taxon>
        <taxon>Armatimonadaceae</taxon>
        <taxon>Armatimonas</taxon>
    </lineage>
</organism>
<gene>
    <name evidence="1" type="ORF">HNQ39_003266</name>
</gene>